<keyword evidence="7" id="KW-1185">Reference proteome</keyword>
<dbReference type="Gene3D" id="2.40.30.170">
    <property type="match status" value="1"/>
</dbReference>
<keyword evidence="3 5" id="KW-1133">Transmembrane helix</keyword>
<gene>
    <name evidence="6" type="ORF">I5M32_05995</name>
</gene>
<evidence type="ECO:0000313" key="7">
    <source>
        <dbReference type="Proteomes" id="UP000660024"/>
    </source>
</evidence>
<reference evidence="6 7" key="1">
    <citation type="submission" date="2020-12" db="EMBL/GenBank/DDBJ databases">
        <title>Bacterial novel species Pedobacter sp. SD-b isolated from soil.</title>
        <authorList>
            <person name="Jung H.-Y."/>
        </authorList>
    </citation>
    <scope>NUCLEOTIDE SEQUENCE [LARGE SCALE GENOMIC DNA]</scope>
    <source>
        <strain evidence="6 7">SD-b</strain>
    </source>
</reference>
<name>A0ABS1BJX0_9SPHI</name>
<dbReference type="EMBL" id="JAEHFY010000007">
    <property type="protein sequence ID" value="MBK0382509.1"/>
    <property type="molecule type" value="Genomic_DNA"/>
</dbReference>
<comment type="caution">
    <text evidence="6">The sequence shown here is derived from an EMBL/GenBank/DDBJ whole genome shotgun (WGS) entry which is preliminary data.</text>
</comment>
<keyword evidence="2 5" id="KW-0812">Transmembrane</keyword>
<keyword evidence="4 5" id="KW-0472">Membrane</keyword>
<dbReference type="PANTHER" id="PTHR30386:SF26">
    <property type="entry name" value="TRANSPORT PROTEIN COMB"/>
    <property type="match status" value="1"/>
</dbReference>
<sequence>MENDSSKFHQNQRTEQVQHIIERMPTKFGLWIGLIVTFIFILLLTFGWLAKYPDILQGQITINSNVSPIKLVANSNGKLKLLNVSSMEEVKEGQIIAYIENATSPFAVTKIDSLLDLYNPIKSDIKIIKENLPHDFSIGELNIKYYAFYNALQDLLNYQQDHYYDKQEENLNALIKEQKDAVTTLSNRLEMSKRTLGYAKKFYLRDSILLIQKVISESEFDKAEVNYLNSKDAVQSASNNLIQAKQATQQTVGKIQELSIQNPEKGNQLRIAFISAYNDLKDNIKIWEQKYVFKAPFKGRVQFLKFYTENQFVQSGEQVFTIVPTNDKTYGQVLIPANGSGKLKIGQEVIVKLDNYPYMEFGSLRGKIESISLTTNLEKAENGNIETYLVTVNFPNGLKTNYGKKLDFKFESKGVAEIVTNDRRFIQRLFDNLKYVLEQ</sequence>
<dbReference type="Proteomes" id="UP000660024">
    <property type="component" value="Unassembled WGS sequence"/>
</dbReference>
<dbReference type="InterPro" id="IPR050739">
    <property type="entry name" value="MFP"/>
</dbReference>
<evidence type="ECO:0000256" key="1">
    <source>
        <dbReference type="ARBA" id="ARBA00004167"/>
    </source>
</evidence>
<proteinExistence type="predicted"/>
<evidence type="ECO:0000256" key="5">
    <source>
        <dbReference type="SAM" id="Phobius"/>
    </source>
</evidence>
<organism evidence="6 7">
    <name type="scientific">Pedobacter segetis</name>
    <dbReference type="NCBI Taxonomy" id="2793069"/>
    <lineage>
        <taxon>Bacteria</taxon>
        <taxon>Pseudomonadati</taxon>
        <taxon>Bacteroidota</taxon>
        <taxon>Sphingobacteriia</taxon>
        <taxon>Sphingobacteriales</taxon>
        <taxon>Sphingobacteriaceae</taxon>
        <taxon>Pedobacter</taxon>
    </lineage>
</organism>
<protein>
    <submittedName>
        <fullName evidence="6">HlyD family efflux transporter periplasmic adaptor subunit</fullName>
    </submittedName>
</protein>
<evidence type="ECO:0000256" key="4">
    <source>
        <dbReference type="ARBA" id="ARBA00023136"/>
    </source>
</evidence>
<evidence type="ECO:0000256" key="3">
    <source>
        <dbReference type="ARBA" id="ARBA00022989"/>
    </source>
</evidence>
<dbReference type="RefSeq" id="WP_200585292.1">
    <property type="nucleotide sequence ID" value="NZ_JAEHFY010000007.1"/>
</dbReference>
<dbReference type="PRINTS" id="PR01490">
    <property type="entry name" value="RTXTOXIND"/>
</dbReference>
<comment type="subcellular location">
    <subcellularLocation>
        <location evidence="1">Membrane</location>
        <topology evidence="1">Single-pass membrane protein</topology>
    </subcellularLocation>
</comment>
<evidence type="ECO:0000256" key="2">
    <source>
        <dbReference type="ARBA" id="ARBA00022692"/>
    </source>
</evidence>
<accession>A0ABS1BJX0</accession>
<feature type="transmembrane region" description="Helical" evidence="5">
    <location>
        <begin position="28"/>
        <end position="50"/>
    </location>
</feature>
<evidence type="ECO:0000313" key="6">
    <source>
        <dbReference type="EMBL" id="MBK0382509.1"/>
    </source>
</evidence>
<dbReference type="PANTHER" id="PTHR30386">
    <property type="entry name" value="MEMBRANE FUSION SUBUNIT OF EMRAB-TOLC MULTIDRUG EFFLUX PUMP"/>
    <property type="match status" value="1"/>
</dbReference>